<evidence type="ECO:0000313" key="2">
    <source>
        <dbReference type="EMBL" id="AIL46808.1"/>
    </source>
</evidence>
<organism evidence="2 3">
    <name type="scientific">Elizabethkingia anophelis NUHP1</name>
    <dbReference type="NCBI Taxonomy" id="1338011"/>
    <lineage>
        <taxon>Bacteria</taxon>
        <taxon>Pseudomonadati</taxon>
        <taxon>Bacteroidota</taxon>
        <taxon>Flavobacteriia</taxon>
        <taxon>Flavobacteriales</taxon>
        <taxon>Weeksellaceae</taxon>
        <taxon>Elizabethkingia</taxon>
    </lineage>
</organism>
<reference evidence="2" key="1">
    <citation type="journal article" date="2013" name="Lancet">
        <title>First case of E anophelis outbreak in an intensive-care unit.</title>
        <authorList>
            <person name="Teo J."/>
            <person name="Tan S.Y."/>
            <person name="Tay M."/>
            <person name="Ding Y."/>
            <person name="Kjelleberg S."/>
            <person name="Givskov M."/>
            <person name="Lin R.T."/>
            <person name="Yang L."/>
        </authorList>
    </citation>
    <scope>NUCLEOTIDE SEQUENCE [LARGE SCALE GENOMIC DNA]</scope>
    <source>
        <strain evidence="2">NUHP1</strain>
    </source>
</reference>
<sequence length="160" mass="17485">MNQNINGYLNDLKSTVSEGEYSGYSIKYDLAFKEGGTLENAEKLANAEKYDGVSIGNSMRNGDGNSDPVYFKKTENEEDGTYSVNGGVTEDSKHIIMNNDEGDTQSNKVHEIFHTFGMKHPKGKGGSSGIMKYPPEKPNQSDANFVGNGSFMPAVEKKKP</sequence>
<dbReference type="AlphaFoldDB" id="A0A077EJT3"/>
<feature type="region of interest" description="Disordered" evidence="1">
    <location>
        <begin position="118"/>
        <end position="160"/>
    </location>
</feature>
<gene>
    <name evidence="2" type="ORF">BD94_3033</name>
</gene>
<proteinExistence type="predicted"/>
<name>A0A077EJT3_9FLAO</name>
<dbReference type="KEGG" id="eao:BD94_3033"/>
<dbReference type="EMBL" id="CP007547">
    <property type="protein sequence ID" value="AIL46808.1"/>
    <property type="molecule type" value="Genomic_DNA"/>
</dbReference>
<reference evidence="2" key="2">
    <citation type="journal article" date="2015" name="Genome Biol. Evol.">
        <title>Complete Genome Sequence and Transcriptomic Analysis of the Novel Pathogen Elizabethkingia anophelis in Response to Oxidative Stress.</title>
        <authorList>
            <person name="Li Y."/>
            <person name="Liu Y."/>
            <person name="Chew S.C."/>
            <person name="Tay M."/>
            <person name="Salido M.M."/>
            <person name="Teo J."/>
            <person name="Lauro F.M."/>
            <person name="Givskov M."/>
            <person name="Yang L."/>
        </authorList>
    </citation>
    <scope>NUCLEOTIDE SEQUENCE</scope>
    <source>
        <strain evidence="2">NUHP1</strain>
    </source>
</reference>
<accession>A0A077EJT3</accession>
<evidence type="ECO:0000256" key="1">
    <source>
        <dbReference type="SAM" id="MobiDB-lite"/>
    </source>
</evidence>
<dbReference type="HOGENOM" id="CLU_1649473_0_0_10"/>
<dbReference type="Proteomes" id="UP000028933">
    <property type="component" value="Chromosome"/>
</dbReference>
<protein>
    <recommendedName>
        <fullName evidence="4">Peptidase M10 metallopeptidase domain-containing protein</fullName>
    </recommendedName>
</protein>
<evidence type="ECO:0008006" key="4">
    <source>
        <dbReference type="Google" id="ProtNLM"/>
    </source>
</evidence>
<evidence type="ECO:0000313" key="3">
    <source>
        <dbReference type="Proteomes" id="UP000028933"/>
    </source>
</evidence>
<dbReference type="RefSeq" id="WP_024566186.1">
    <property type="nucleotide sequence ID" value="NZ_CP007547.1"/>
</dbReference>
<dbReference type="STRING" id="1338011.BD94_3033"/>